<reference evidence="1" key="1">
    <citation type="submission" date="2021-10" db="EMBL/GenBank/DDBJ databases">
        <title>Anaerobic single-cell dispensing facilitates the cultivation of human gut bacteria.</title>
        <authorList>
            <person name="Afrizal A."/>
        </authorList>
    </citation>
    <scope>NUCLEOTIDE SEQUENCE</scope>
    <source>
        <strain evidence="1">CLA-AA-H233</strain>
    </source>
</reference>
<name>A0ABS8FA99_9FIRM</name>
<gene>
    <name evidence="1" type="ORF">LKD23_10375</name>
</gene>
<accession>A0ABS8FA99</accession>
<keyword evidence="2" id="KW-1185">Reference proteome</keyword>
<evidence type="ECO:0000313" key="2">
    <source>
        <dbReference type="Proteomes" id="UP001430637"/>
    </source>
</evidence>
<dbReference type="Proteomes" id="UP001430637">
    <property type="component" value="Unassembled WGS sequence"/>
</dbReference>
<dbReference type="RefSeq" id="WP_227621566.1">
    <property type="nucleotide sequence ID" value="NZ_JAJEQL010000030.1"/>
</dbReference>
<dbReference type="EMBL" id="JAJEQL010000030">
    <property type="protein sequence ID" value="MCC2200150.1"/>
    <property type="molecule type" value="Genomic_DNA"/>
</dbReference>
<protein>
    <submittedName>
        <fullName evidence="1">Uncharacterized protein</fullName>
    </submittedName>
</protein>
<proteinExistence type="predicted"/>
<comment type="caution">
    <text evidence="1">The sequence shown here is derived from an EMBL/GenBank/DDBJ whole genome shotgun (WGS) entry which is preliminary data.</text>
</comment>
<organism evidence="1 2">
    <name type="scientific">Faecalibacterium butyricigenerans</name>
    <dbReference type="NCBI Taxonomy" id="1851427"/>
    <lineage>
        <taxon>Bacteria</taxon>
        <taxon>Bacillati</taxon>
        <taxon>Bacillota</taxon>
        <taxon>Clostridia</taxon>
        <taxon>Eubacteriales</taxon>
        <taxon>Oscillospiraceae</taxon>
        <taxon>Faecalibacterium</taxon>
    </lineage>
</organism>
<sequence length="67" mass="7447">MIAFGIQLSIDANCNGVVVFEAKTDELEQHYIRDFGARPVASLYPDGPKTFMIADQAAKDIFSSYLF</sequence>
<evidence type="ECO:0000313" key="1">
    <source>
        <dbReference type="EMBL" id="MCC2200150.1"/>
    </source>
</evidence>